<dbReference type="RefSeq" id="WP_134574394.1">
    <property type="nucleotide sequence ID" value="NZ_SOHQ01000015.1"/>
</dbReference>
<reference evidence="1 2" key="1">
    <citation type="submission" date="2019-03" db="EMBL/GenBank/DDBJ databases">
        <title>Genomics of glacier-inhabiting Cryobacterium strains.</title>
        <authorList>
            <person name="Liu Q."/>
            <person name="Xin Y.-H."/>
        </authorList>
    </citation>
    <scope>NUCLEOTIDE SEQUENCE [LARGE SCALE GENOMIC DNA]</scope>
    <source>
        <strain evidence="1 2">CGMCC 1.4292</strain>
    </source>
</reference>
<organism evidence="1 2">
    <name type="scientific">Cryobacterium psychrophilum</name>
    <dbReference type="NCBI Taxonomy" id="41988"/>
    <lineage>
        <taxon>Bacteria</taxon>
        <taxon>Bacillati</taxon>
        <taxon>Actinomycetota</taxon>
        <taxon>Actinomycetes</taxon>
        <taxon>Micrococcales</taxon>
        <taxon>Microbacteriaceae</taxon>
        <taxon>Cryobacterium</taxon>
    </lineage>
</organism>
<proteinExistence type="predicted"/>
<name>A0A4Y8KQW2_9MICO</name>
<evidence type="ECO:0008006" key="3">
    <source>
        <dbReference type="Google" id="ProtNLM"/>
    </source>
</evidence>
<keyword evidence="2" id="KW-1185">Reference proteome</keyword>
<dbReference type="Proteomes" id="UP000298218">
    <property type="component" value="Unassembled WGS sequence"/>
</dbReference>
<comment type="caution">
    <text evidence="1">The sequence shown here is derived from an EMBL/GenBank/DDBJ whole genome shotgun (WGS) entry which is preliminary data.</text>
</comment>
<gene>
    <name evidence="1" type="ORF">E3T53_05535</name>
</gene>
<dbReference type="EMBL" id="SOHQ01000015">
    <property type="protein sequence ID" value="TFD80535.1"/>
    <property type="molecule type" value="Genomic_DNA"/>
</dbReference>
<dbReference type="AlphaFoldDB" id="A0A4Y8KQW2"/>
<protein>
    <recommendedName>
        <fullName evidence="3">SWIM-type domain-containing protein</fullName>
    </recommendedName>
</protein>
<evidence type="ECO:0000313" key="1">
    <source>
        <dbReference type="EMBL" id="TFD80535.1"/>
    </source>
</evidence>
<accession>A0A4Y8KQW2</accession>
<evidence type="ECO:0000313" key="2">
    <source>
        <dbReference type="Proteomes" id="UP000298218"/>
    </source>
</evidence>
<sequence>MKIKIIRVLGIRSKGAAILATVDGLLVNWGGHRAWDCQCLTDLDEFECKHIEAIRDLMDDRVLTPIQRRAIVL</sequence>